<protein>
    <submittedName>
        <fullName evidence="1">Uncharacterized protein</fullName>
    </submittedName>
</protein>
<dbReference type="Proteomes" id="UP000464787">
    <property type="component" value="Chromosome"/>
</dbReference>
<dbReference type="EMBL" id="CP047650">
    <property type="protein sequence ID" value="QHI99380.1"/>
    <property type="molecule type" value="Genomic_DNA"/>
</dbReference>
<organism evidence="1 2">
    <name type="scientific">Xylophilus rhododendri</name>
    <dbReference type="NCBI Taxonomy" id="2697032"/>
    <lineage>
        <taxon>Bacteria</taxon>
        <taxon>Pseudomonadati</taxon>
        <taxon>Pseudomonadota</taxon>
        <taxon>Betaproteobacteria</taxon>
        <taxon>Burkholderiales</taxon>
        <taxon>Xylophilus</taxon>
    </lineage>
</organism>
<dbReference type="KEGG" id="xyk:GT347_16175"/>
<evidence type="ECO:0000313" key="2">
    <source>
        <dbReference type="Proteomes" id="UP000464787"/>
    </source>
</evidence>
<accession>A0A857J5Y1</accession>
<evidence type="ECO:0000313" key="1">
    <source>
        <dbReference type="EMBL" id="QHI99380.1"/>
    </source>
</evidence>
<dbReference type="AlphaFoldDB" id="A0A857J5Y1"/>
<name>A0A857J5Y1_9BURK</name>
<reference evidence="1 2" key="1">
    <citation type="submission" date="2020-01" db="EMBL/GenBank/DDBJ databases">
        <title>Genome sequencing of strain KACC 21265.</title>
        <authorList>
            <person name="Heo J."/>
            <person name="Kim S.-J."/>
            <person name="Kim J.-S."/>
            <person name="Hong S.-B."/>
            <person name="Kwon S.-W."/>
        </authorList>
    </citation>
    <scope>NUCLEOTIDE SEQUENCE [LARGE SCALE GENOMIC DNA]</scope>
    <source>
        <strain evidence="1 2">KACC 21265</strain>
    </source>
</reference>
<dbReference type="RefSeq" id="WP_160553193.1">
    <property type="nucleotide sequence ID" value="NZ_CP047650.1"/>
</dbReference>
<gene>
    <name evidence="1" type="ORF">GT347_16175</name>
</gene>
<proteinExistence type="predicted"/>
<sequence length="158" mass="17288">MSADDLYKRARDELADIDAKLAQLTQRKLELLEFLKAGARLFGASTSDSQFFLSADQKRKFLTTLPKASARRATPGKEVIDAAKAIVSAKGSMKTEDLLAHLQSQGYSIGGSEPVRMLSVLLSRSGEFNADRRAGWTLNIGENNSKNTLLSKLLREGN</sequence>
<keyword evidence="2" id="KW-1185">Reference proteome</keyword>